<name>A0AA36MMT4_9DINO</name>
<dbReference type="EMBL" id="CAUJNA010000547">
    <property type="protein sequence ID" value="CAJ1378479.1"/>
    <property type="molecule type" value="Genomic_DNA"/>
</dbReference>
<dbReference type="AlphaFoldDB" id="A0AA36MMT4"/>
<comment type="caution">
    <text evidence="1">The sequence shown here is derived from an EMBL/GenBank/DDBJ whole genome shotgun (WGS) entry which is preliminary data.</text>
</comment>
<evidence type="ECO:0000313" key="2">
    <source>
        <dbReference type="Proteomes" id="UP001178507"/>
    </source>
</evidence>
<evidence type="ECO:0000313" key="1">
    <source>
        <dbReference type="EMBL" id="CAJ1378479.1"/>
    </source>
</evidence>
<organism evidence="1 2">
    <name type="scientific">Effrenium voratum</name>
    <dbReference type="NCBI Taxonomy" id="2562239"/>
    <lineage>
        <taxon>Eukaryota</taxon>
        <taxon>Sar</taxon>
        <taxon>Alveolata</taxon>
        <taxon>Dinophyceae</taxon>
        <taxon>Suessiales</taxon>
        <taxon>Symbiodiniaceae</taxon>
        <taxon>Effrenium</taxon>
    </lineage>
</organism>
<keyword evidence="2" id="KW-1185">Reference proteome</keyword>
<sequence>MRKLDELADPDNFKKIAVGGGDNIRREVGTVGMSSPLFDVDKAFKALAEEAGDPEAYVETLERFSKALQNADSDAYSSIFSMNSAAATNPQVYIDNSYKEVLDAQRSARELLAMLKMS</sequence>
<proteinExistence type="predicted"/>
<gene>
    <name evidence="1" type="ORF">EVOR1521_LOCUS7016</name>
</gene>
<protein>
    <submittedName>
        <fullName evidence="1">Uncharacterized protein</fullName>
    </submittedName>
</protein>
<dbReference type="Proteomes" id="UP001178507">
    <property type="component" value="Unassembled WGS sequence"/>
</dbReference>
<reference evidence="1" key="1">
    <citation type="submission" date="2023-08" db="EMBL/GenBank/DDBJ databases">
        <authorList>
            <person name="Chen Y."/>
            <person name="Shah S."/>
            <person name="Dougan E. K."/>
            <person name="Thang M."/>
            <person name="Chan C."/>
        </authorList>
    </citation>
    <scope>NUCLEOTIDE SEQUENCE</scope>
</reference>
<accession>A0AA36MMT4</accession>